<dbReference type="GO" id="GO:0035251">
    <property type="term" value="F:UDP-glucosyltransferase activity"/>
    <property type="evidence" value="ECO:0007669"/>
    <property type="project" value="InterPro"/>
</dbReference>
<evidence type="ECO:0000256" key="4">
    <source>
        <dbReference type="RuleBase" id="RU003718"/>
    </source>
</evidence>
<keyword evidence="2 4" id="KW-0328">Glycosyltransferase</keyword>
<dbReference type="Proteomes" id="UP000515211">
    <property type="component" value="Chromosome 3"/>
</dbReference>
<keyword evidence="6" id="KW-1185">Reference proteome</keyword>
<evidence type="ECO:0000313" key="7">
    <source>
        <dbReference type="RefSeq" id="XP_015953675.1"/>
    </source>
</evidence>
<name>A0A6P4CNC2_ARADU</name>
<dbReference type="CDD" id="cd03784">
    <property type="entry name" value="GT1_Gtf-like"/>
    <property type="match status" value="1"/>
</dbReference>
<sequence>MKSTRMESSAASLKIAMYPWLALGHQTAHFHLANKLAEKGHNITFFAPKTTQSKLASFNHHPNLITFVTITVPNVEGLPPHAETTSDVSPPLLAVLMTAMDQTQQVMETHLSTLKPDIVFYDYFTHWLPPLARRLGIKAIHYCTARSVMVGYLLSPARINQGIHNHVDLTHPPPGYPASSSITLHTHEAREIYNKRNIIFGSNVLLRERIFNTMIESDALAYRTCREIEGPYLDYVEEQFKKPVILSGPVLERPNASLDEKWGSWLQGFKRGSVVYCCFGSECWLQPNLFKELLLGLELTNMPFLAALKAPVGFDSVGEALPEGFEERVAGRGIVYGGWIQQPLILEHPSVGCFITHCGSSSCTEALLNECQIVLLPNGGDQFLNARMMANYLQVGLEVEKGEQDGFYTKESVCKAVTILMDDENQTSKTLRANHAKLRHILLLKDLDSTYIDNFCKNLHHIIREKN</sequence>
<dbReference type="AlphaFoldDB" id="A0A6P4CNC2"/>
<dbReference type="PROSITE" id="PS00375">
    <property type="entry name" value="UDPGT"/>
    <property type="match status" value="1"/>
</dbReference>
<protein>
    <recommendedName>
        <fullName evidence="5">Glycosyltransferase</fullName>
        <ecNumber evidence="5">2.4.1.-</ecNumber>
    </recommendedName>
</protein>
<dbReference type="Pfam" id="PF00201">
    <property type="entry name" value="UDPGT"/>
    <property type="match status" value="1"/>
</dbReference>
<dbReference type="InterPro" id="IPR002213">
    <property type="entry name" value="UDP_glucos_trans"/>
</dbReference>
<dbReference type="FunFam" id="3.40.50.2000:FF:000037">
    <property type="entry name" value="Glycosyltransferase"/>
    <property type="match status" value="1"/>
</dbReference>
<keyword evidence="3 4" id="KW-0808">Transferase</keyword>
<dbReference type="InterPro" id="IPR035595">
    <property type="entry name" value="UDP_glycos_trans_CS"/>
</dbReference>
<dbReference type="RefSeq" id="XP_015953675.1">
    <property type="nucleotide sequence ID" value="XM_016098189.3"/>
</dbReference>
<organism evidence="6 7">
    <name type="scientific">Arachis duranensis</name>
    <name type="common">Wild peanut</name>
    <dbReference type="NCBI Taxonomy" id="130453"/>
    <lineage>
        <taxon>Eukaryota</taxon>
        <taxon>Viridiplantae</taxon>
        <taxon>Streptophyta</taxon>
        <taxon>Embryophyta</taxon>
        <taxon>Tracheophyta</taxon>
        <taxon>Spermatophyta</taxon>
        <taxon>Magnoliopsida</taxon>
        <taxon>eudicotyledons</taxon>
        <taxon>Gunneridae</taxon>
        <taxon>Pentapetalae</taxon>
        <taxon>rosids</taxon>
        <taxon>fabids</taxon>
        <taxon>Fabales</taxon>
        <taxon>Fabaceae</taxon>
        <taxon>Papilionoideae</taxon>
        <taxon>50 kb inversion clade</taxon>
        <taxon>dalbergioids sensu lato</taxon>
        <taxon>Dalbergieae</taxon>
        <taxon>Pterocarpus clade</taxon>
        <taxon>Arachis</taxon>
    </lineage>
</organism>
<dbReference type="InterPro" id="IPR050481">
    <property type="entry name" value="UDP-glycosyltransf_plant"/>
</dbReference>
<evidence type="ECO:0000313" key="6">
    <source>
        <dbReference type="Proteomes" id="UP000515211"/>
    </source>
</evidence>
<dbReference type="KEGG" id="adu:107478068"/>
<reference evidence="6" key="1">
    <citation type="journal article" date="2016" name="Nat. Genet.">
        <title>The genome sequences of Arachis duranensis and Arachis ipaensis, the diploid ancestors of cultivated peanut.</title>
        <authorList>
            <person name="Bertioli D.J."/>
            <person name="Cannon S.B."/>
            <person name="Froenicke L."/>
            <person name="Huang G."/>
            <person name="Farmer A.D."/>
            <person name="Cannon E.K."/>
            <person name="Liu X."/>
            <person name="Gao D."/>
            <person name="Clevenger J."/>
            <person name="Dash S."/>
            <person name="Ren L."/>
            <person name="Moretzsohn M.C."/>
            <person name="Shirasawa K."/>
            <person name="Huang W."/>
            <person name="Vidigal B."/>
            <person name="Abernathy B."/>
            <person name="Chu Y."/>
            <person name="Niederhuth C.E."/>
            <person name="Umale P."/>
            <person name="Araujo A.C."/>
            <person name="Kozik A."/>
            <person name="Kim K.D."/>
            <person name="Burow M.D."/>
            <person name="Varshney R.K."/>
            <person name="Wang X."/>
            <person name="Zhang X."/>
            <person name="Barkley N."/>
            <person name="Guimaraes P.M."/>
            <person name="Isobe S."/>
            <person name="Guo B."/>
            <person name="Liao B."/>
            <person name="Stalker H.T."/>
            <person name="Schmitz R.J."/>
            <person name="Scheffler B.E."/>
            <person name="Leal-Bertioli S.C."/>
            <person name="Xun X."/>
            <person name="Jackson S.A."/>
            <person name="Michelmore R."/>
            <person name="Ozias-Akins P."/>
        </authorList>
    </citation>
    <scope>NUCLEOTIDE SEQUENCE [LARGE SCALE GENOMIC DNA]</scope>
    <source>
        <strain evidence="6">cv. V14167</strain>
    </source>
</reference>
<evidence type="ECO:0000256" key="5">
    <source>
        <dbReference type="RuleBase" id="RU362057"/>
    </source>
</evidence>
<evidence type="ECO:0000256" key="1">
    <source>
        <dbReference type="ARBA" id="ARBA00009995"/>
    </source>
</evidence>
<dbReference type="PANTHER" id="PTHR48049:SF67">
    <property type="entry name" value="UDP-GLYCOSYLTRANSFERASE 79B30"/>
    <property type="match status" value="1"/>
</dbReference>
<reference evidence="7" key="2">
    <citation type="submission" date="2025-08" db="UniProtKB">
        <authorList>
            <consortium name="RefSeq"/>
        </authorList>
    </citation>
    <scope>IDENTIFICATION</scope>
    <source>
        <tissue evidence="7">Whole plant</tissue>
    </source>
</reference>
<dbReference type="SUPFAM" id="SSF53756">
    <property type="entry name" value="UDP-Glycosyltransferase/glycogen phosphorylase"/>
    <property type="match status" value="1"/>
</dbReference>
<dbReference type="OrthoDB" id="5835829at2759"/>
<accession>A0A6P4CNC2</accession>
<proteinExistence type="inferred from homology"/>
<dbReference type="FunFam" id="3.40.50.2000:FF:000087">
    <property type="entry name" value="Glycosyltransferase"/>
    <property type="match status" value="1"/>
</dbReference>
<dbReference type="Gene3D" id="3.40.50.2000">
    <property type="entry name" value="Glycogen Phosphorylase B"/>
    <property type="match status" value="2"/>
</dbReference>
<gene>
    <name evidence="7" type="primary">LOC107478068</name>
</gene>
<dbReference type="GeneID" id="107478068"/>
<dbReference type="EC" id="2.4.1.-" evidence="5"/>
<comment type="similarity">
    <text evidence="1 4">Belongs to the UDP-glycosyltransferase family.</text>
</comment>
<evidence type="ECO:0000256" key="2">
    <source>
        <dbReference type="ARBA" id="ARBA00022676"/>
    </source>
</evidence>
<dbReference type="PANTHER" id="PTHR48049">
    <property type="entry name" value="GLYCOSYLTRANSFERASE"/>
    <property type="match status" value="1"/>
</dbReference>
<evidence type="ECO:0000256" key="3">
    <source>
        <dbReference type="ARBA" id="ARBA00022679"/>
    </source>
</evidence>